<dbReference type="AlphaFoldDB" id="A0A2P2Q289"/>
<dbReference type="EMBL" id="GGEC01080616">
    <property type="protein sequence ID" value="MBX61100.1"/>
    <property type="molecule type" value="Transcribed_RNA"/>
</dbReference>
<reference evidence="1" key="1">
    <citation type="submission" date="2018-02" db="EMBL/GenBank/DDBJ databases">
        <title>Rhizophora mucronata_Transcriptome.</title>
        <authorList>
            <person name="Meera S.P."/>
            <person name="Sreeshan A."/>
            <person name="Augustine A."/>
        </authorList>
    </citation>
    <scope>NUCLEOTIDE SEQUENCE</scope>
    <source>
        <tissue evidence="1">Leaf</tissue>
    </source>
</reference>
<evidence type="ECO:0000313" key="1">
    <source>
        <dbReference type="EMBL" id="MBX61100.1"/>
    </source>
</evidence>
<organism evidence="1">
    <name type="scientific">Rhizophora mucronata</name>
    <name type="common">Asiatic mangrove</name>
    <dbReference type="NCBI Taxonomy" id="61149"/>
    <lineage>
        <taxon>Eukaryota</taxon>
        <taxon>Viridiplantae</taxon>
        <taxon>Streptophyta</taxon>
        <taxon>Embryophyta</taxon>
        <taxon>Tracheophyta</taxon>
        <taxon>Spermatophyta</taxon>
        <taxon>Magnoliopsida</taxon>
        <taxon>eudicotyledons</taxon>
        <taxon>Gunneridae</taxon>
        <taxon>Pentapetalae</taxon>
        <taxon>rosids</taxon>
        <taxon>fabids</taxon>
        <taxon>Malpighiales</taxon>
        <taxon>Rhizophoraceae</taxon>
        <taxon>Rhizophora</taxon>
    </lineage>
</organism>
<protein>
    <submittedName>
        <fullName evidence="1">Uncharacterized protein</fullName>
    </submittedName>
</protein>
<proteinExistence type="predicted"/>
<name>A0A2P2Q289_RHIMU</name>
<accession>A0A2P2Q289</accession>
<sequence length="42" mass="4913">MPTPSMIFYTCLGKWNHHWIRPSGFLERSKSKSKILGFLLCT</sequence>